<evidence type="ECO:0000256" key="1">
    <source>
        <dbReference type="SAM" id="MobiDB-lite"/>
    </source>
</evidence>
<dbReference type="SMART" id="SM00240">
    <property type="entry name" value="FHA"/>
    <property type="match status" value="1"/>
</dbReference>
<evidence type="ECO:0000259" key="2">
    <source>
        <dbReference type="PROSITE" id="PS50006"/>
    </source>
</evidence>
<dbReference type="RefSeq" id="WP_111729772.1">
    <property type="nucleotide sequence ID" value="NZ_QHKO01000004.1"/>
</dbReference>
<dbReference type="InterPro" id="IPR008984">
    <property type="entry name" value="SMAD_FHA_dom_sf"/>
</dbReference>
<dbReference type="Gene3D" id="2.60.200.20">
    <property type="match status" value="1"/>
</dbReference>
<name>A0A328C4F2_9DELT</name>
<reference evidence="3 4" key="1">
    <citation type="submission" date="2018-05" db="EMBL/GenBank/DDBJ databases">
        <title>Lujinxingia marina gen. nov. sp. nov., a new facultative anaerobic member of the class Deltaproteobacteria, and proposal of Lujinxingaceae fam. nov.</title>
        <authorList>
            <person name="Li C.-M."/>
        </authorList>
    </citation>
    <scope>NUCLEOTIDE SEQUENCE [LARGE SCALE GENOMIC DNA]</scope>
    <source>
        <strain evidence="3 4">B210</strain>
    </source>
</reference>
<dbReference type="OrthoDB" id="151099at2"/>
<dbReference type="PANTHER" id="PTHR36304:SF4">
    <property type="entry name" value="DUF4388 DOMAIN-CONTAINING PROTEIN"/>
    <property type="match status" value="1"/>
</dbReference>
<feature type="domain" description="FHA" evidence="2">
    <location>
        <begin position="31"/>
        <end position="80"/>
    </location>
</feature>
<accession>A0A328C4F2</accession>
<evidence type="ECO:0000313" key="4">
    <source>
        <dbReference type="Proteomes" id="UP000249169"/>
    </source>
</evidence>
<sequence>MNRSQTGGYVLKFISGKYQGGEFPLELDSEIEIGRGSELDMVLVEDMVSRRHARITSYGGELMIEDFGSTNGTFVNGEKVAKSRIKEGDRILIGTNIIKLVHRDSGTDDTGPELHSPVAGDDHHSPTVPPVQPNRTMASPAVNRTMGGSLTGSISGLIEEVPLPDLLQLFSTSRKSGVLVIMGQDIGKIYLRQGRVYFATINDDHDLDPYKAFYRLIAWREGTFSLEQPTDESFENEVDESIESLMMEGMRILDEIQNLGPDVPDIHAGLSIPTPLIAPLRELSPEQLDTFQLVLNNRSVSMVLNKSAHGDLETMQGLLHLIRNDYVSADR</sequence>
<keyword evidence="4" id="KW-1185">Reference proteome</keyword>
<dbReference type="Pfam" id="PF14332">
    <property type="entry name" value="DUF4388"/>
    <property type="match status" value="1"/>
</dbReference>
<dbReference type="EMBL" id="QHKO01000004">
    <property type="protein sequence ID" value="RAL22201.1"/>
    <property type="molecule type" value="Genomic_DNA"/>
</dbReference>
<dbReference type="PROSITE" id="PS50006">
    <property type="entry name" value="FHA_DOMAIN"/>
    <property type="match status" value="1"/>
</dbReference>
<protein>
    <recommendedName>
        <fullName evidence="2">FHA domain-containing protein</fullName>
    </recommendedName>
</protein>
<organism evidence="3 4">
    <name type="scientific">Lujinxingia litoralis</name>
    <dbReference type="NCBI Taxonomy" id="2211119"/>
    <lineage>
        <taxon>Bacteria</taxon>
        <taxon>Deltaproteobacteria</taxon>
        <taxon>Bradymonadales</taxon>
        <taxon>Lujinxingiaceae</taxon>
        <taxon>Lujinxingia</taxon>
    </lineage>
</organism>
<evidence type="ECO:0000313" key="3">
    <source>
        <dbReference type="EMBL" id="RAL22201.1"/>
    </source>
</evidence>
<dbReference type="Proteomes" id="UP000249169">
    <property type="component" value="Unassembled WGS sequence"/>
</dbReference>
<dbReference type="InterPro" id="IPR000253">
    <property type="entry name" value="FHA_dom"/>
</dbReference>
<dbReference type="SUPFAM" id="SSF49879">
    <property type="entry name" value="SMAD/FHA domain"/>
    <property type="match status" value="1"/>
</dbReference>
<dbReference type="InterPro" id="IPR025497">
    <property type="entry name" value="PatA-like_N"/>
</dbReference>
<dbReference type="CDD" id="cd00060">
    <property type="entry name" value="FHA"/>
    <property type="match status" value="1"/>
</dbReference>
<feature type="region of interest" description="Disordered" evidence="1">
    <location>
        <begin position="104"/>
        <end position="134"/>
    </location>
</feature>
<dbReference type="Pfam" id="PF00498">
    <property type="entry name" value="FHA"/>
    <property type="match status" value="1"/>
</dbReference>
<dbReference type="PANTHER" id="PTHR36304">
    <property type="entry name" value="DOMAIN GTPASE-ACTIVATING PROTEIN, PUTATIVE-RELATED-RELATED"/>
    <property type="match status" value="1"/>
</dbReference>
<comment type="caution">
    <text evidence="3">The sequence shown here is derived from an EMBL/GenBank/DDBJ whole genome shotgun (WGS) entry which is preliminary data.</text>
</comment>
<proteinExistence type="predicted"/>
<gene>
    <name evidence="3" type="ORF">DL240_10115</name>
</gene>
<dbReference type="AlphaFoldDB" id="A0A328C4F2"/>